<comment type="caution">
    <text evidence="2">The sequence shown here is derived from an EMBL/GenBank/DDBJ whole genome shotgun (WGS) entry which is preliminary data.</text>
</comment>
<evidence type="ECO:0000313" key="3">
    <source>
        <dbReference type="Proteomes" id="UP000265520"/>
    </source>
</evidence>
<protein>
    <submittedName>
        <fullName evidence="2">Uncharacterized protein</fullName>
    </submittedName>
</protein>
<dbReference type="Proteomes" id="UP000265520">
    <property type="component" value="Unassembled WGS sequence"/>
</dbReference>
<dbReference type="EMBL" id="LXQA010519215">
    <property type="protein sequence ID" value="MCI56840.1"/>
    <property type="molecule type" value="Genomic_DNA"/>
</dbReference>
<sequence>EETANKAAEGASKKPMVVEVESSSEESDSEDETESDEETIAESLRRRPAPISKDKALRQGFAMLWMLLLQKLRLLLVRGIWTV</sequence>
<organism evidence="2 3">
    <name type="scientific">Trifolium medium</name>
    <dbReference type="NCBI Taxonomy" id="97028"/>
    <lineage>
        <taxon>Eukaryota</taxon>
        <taxon>Viridiplantae</taxon>
        <taxon>Streptophyta</taxon>
        <taxon>Embryophyta</taxon>
        <taxon>Tracheophyta</taxon>
        <taxon>Spermatophyta</taxon>
        <taxon>Magnoliopsida</taxon>
        <taxon>eudicotyledons</taxon>
        <taxon>Gunneridae</taxon>
        <taxon>Pentapetalae</taxon>
        <taxon>rosids</taxon>
        <taxon>fabids</taxon>
        <taxon>Fabales</taxon>
        <taxon>Fabaceae</taxon>
        <taxon>Papilionoideae</taxon>
        <taxon>50 kb inversion clade</taxon>
        <taxon>NPAAA clade</taxon>
        <taxon>Hologalegina</taxon>
        <taxon>IRL clade</taxon>
        <taxon>Trifolieae</taxon>
        <taxon>Trifolium</taxon>
    </lineage>
</organism>
<name>A0A392T9J7_9FABA</name>
<evidence type="ECO:0000313" key="2">
    <source>
        <dbReference type="EMBL" id="MCI56840.1"/>
    </source>
</evidence>
<feature type="compositionally biased region" description="Acidic residues" evidence="1">
    <location>
        <begin position="22"/>
        <end position="40"/>
    </location>
</feature>
<keyword evidence="3" id="KW-1185">Reference proteome</keyword>
<feature type="non-terminal residue" evidence="2">
    <location>
        <position position="1"/>
    </location>
</feature>
<reference evidence="2 3" key="1">
    <citation type="journal article" date="2018" name="Front. Plant Sci.">
        <title>Red Clover (Trifolium pratense) and Zigzag Clover (T. medium) - A Picture of Genomic Similarities and Differences.</title>
        <authorList>
            <person name="Dluhosova J."/>
            <person name="Istvanek J."/>
            <person name="Nedelnik J."/>
            <person name="Repkova J."/>
        </authorList>
    </citation>
    <scope>NUCLEOTIDE SEQUENCE [LARGE SCALE GENOMIC DNA]</scope>
    <source>
        <strain evidence="3">cv. 10/8</strain>
        <tissue evidence="2">Leaf</tissue>
    </source>
</reference>
<proteinExistence type="predicted"/>
<dbReference type="AlphaFoldDB" id="A0A392T9J7"/>
<accession>A0A392T9J7</accession>
<feature type="region of interest" description="Disordered" evidence="1">
    <location>
        <begin position="1"/>
        <end position="48"/>
    </location>
</feature>
<evidence type="ECO:0000256" key="1">
    <source>
        <dbReference type="SAM" id="MobiDB-lite"/>
    </source>
</evidence>